<dbReference type="InterPro" id="IPR045247">
    <property type="entry name" value="Oye-like"/>
</dbReference>
<accession>A0A1T5N469</accession>
<dbReference type="EMBL" id="FUZZ01000001">
    <property type="protein sequence ID" value="SKC95256.1"/>
    <property type="molecule type" value="Genomic_DNA"/>
</dbReference>
<dbReference type="GO" id="GO:0010181">
    <property type="term" value="F:FMN binding"/>
    <property type="evidence" value="ECO:0007669"/>
    <property type="project" value="InterPro"/>
</dbReference>
<evidence type="ECO:0000313" key="3">
    <source>
        <dbReference type="Proteomes" id="UP000190166"/>
    </source>
</evidence>
<organism evidence="2 3">
    <name type="scientific">Chitinophaga ginsengisegetis</name>
    <dbReference type="NCBI Taxonomy" id="393003"/>
    <lineage>
        <taxon>Bacteria</taxon>
        <taxon>Pseudomonadati</taxon>
        <taxon>Bacteroidota</taxon>
        <taxon>Chitinophagia</taxon>
        <taxon>Chitinophagales</taxon>
        <taxon>Chitinophagaceae</taxon>
        <taxon>Chitinophaga</taxon>
    </lineage>
</organism>
<reference evidence="2 3" key="1">
    <citation type="submission" date="2017-02" db="EMBL/GenBank/DDBJ databases">
        <authorList>
            <person name="Peterson S.W."/>
        </authorList>
    </citation>
    <scope>NUCLEOTIDE SEQUENCE [LARGE SCALE GENOMIC DNA]</scope>
    <source>
        <strain evidence="2 3">DSM 18108</strain>
    </source>
</reference>
<dbReference type="GO" id="GO:0016491">
    <property type="term" value="F:oxidoreductase activity"/>
    <property type="evidence" value="ECO:0007669"/>
    <property type="project" value="InterPro"/>
</dbReference>
<dbReference type="Proteomes" id="UP000190166">
    <property type="component" value="Unassembled WGS sequence"/>
</dbReference>
<dbReference type="STRING" id="393003.SAMN05660461_0310"/>
<dbReference type="PANTHER" id="PTHR22893:SF55">
    <property type="entry name" value="OXIDOREDUCTASE-RELATED"/>
    <property type="match status" value="1"/>
</dbReference>
<dbReference type="InterPro" id="IPR013785">
    <property type="entry name" value="Aldolase_TIM"/>
</dbReference>
<sequence length="355" mass="39138">MNYASFFTPFQYKGLHLKNRFVMAPMTRMASPDGIPTQAVADYYARRAAGEVGLILTEGTVIDRPASKNEKDIPNFYGAAALAAWKNVVEHVHAQHGVIAPQIWHTGDAPGMTGWMPPAPKENPSTMSVSDIEATIAAFASAAKSAQEAGFDAIELHGAHAYLIDEFFWDKTNPRTDDYGGKTIKERSRFATAIIKAIRAAAGPDLVIILRVSQWKATDYNAKLVHNPKEMEDWIIPLAEAGVDIFHASQRRYWEPEFEGSDLNLAGWIKKVSGQPTITVGSVGLAGDVMGAFSGEGSEVVTDMRELERRFQRGDFDLVAVGRSILQDPNWVKKVKEEQFDQLMAFDAASMGRVY</sequence>
<protein>
    <submittedName>
        <fullName evidence="2">2,4-dienoyl-CoA reductase</fullName>
    </submittedName>
</protein>
<gene>
    <name evidence="2" type="ORF">SAMN05660461_0310</name>
</gene>
<proteinExistence type="predicted"/>
<name>A0A1T5N469_9BACT</name>
<dbReference type="PANTHER" id="PTHR22893">
    <property type="entry name" value="NADH OXIDOREDUCTASE-RELATED"/>
    <property type="match status" value="1"/>
</dbReference>
<dbReference type="AlphaFoldDB" id="A0A1T5N469"/>
<dbReference type="InterPro" id="IPR001155">
    <property type="entry name" value="OxRdtase_FMN_N"/>
</dbReference>
<evidence type="ECO:0000259" key="1">
    <source>
        <dbReference type="Pfam" id="PF00724"/>
    </source>
</evidence>
<dbReference type="GO" id="GO:0005829">
    <property type="term" value="C:cytosol"/>
    <property type="evidence" value="ECO:0007669"/>
    <property type="project" value="TreeGrafter"/>
</dbReference>
<dbReference type="Gene3D" id="3.20.20.70">
    <property type="entry name" value="Aldolase class I"/>
    <property type="match status" value="1"/>
</dbReference>
<evidence type="ECO:0000313" key="2">
    <source>
        <dbReference type="EMBL" id="SKC95256.1"/>
    </source>
</evidence>
<dbReference type="SUPFAM" id="SSF51395">
    <property type="entry name" value="FMN-linked oxidoreductases"/>
    <property type="match status" value="1"/>
</dbReference>
<dbReference type="Pfam" id="PF00724">
    <property type="entry name" value="Oxidored_FMN"/>
    <property type="match status" value="1"/>
</dbReference>
<feature type="domain" description="NADH:flavin oxidoreductase/NADH oxidase N-terminal" evidence="1">
    <location>
        <begin position="6"/>
        <end position="339"/>
    </location>
</feature>
<dbReference type="RefSeq" id="WP_079467657.1">
    <property type="nucleotide sequence ID" value="NZ_FUZZ01000001.1"/>
</dbReference>
<keyword evidence="3" id="KW-1185">Reference proteome</keyword>